<feature type="signal peptide" evidence="1">
    <location>
        <begin position="1"/>
        <end position="24"/>
    </location>
</feature>
<keyword evidence="3" id="KW-1185">Reference proteome</keyword>
<accession>A0AAV3PQA4</accession>
<dbReference type="Proteomes" id="UP001454036">
    <property type="component" value="Unassembled WGS sequence"/>
</dbReference>
<organism evidence="2 3">
    <name type="scientific">Lithospermum erythrorhizon</name>
    <name type="common">Purple gromwell</name>
    <name type="synonym">Lithospermum officinale var. erythrorhizon</name>
    <dbReference type="NCBI Taxonomy" id="34254"/>
    <lineage>
        <taxon>Eukaryota</taxon>
        <taxon>Viridiplantae</taxon>
        <taxon>Streptophyta</taxon>
        <taxon>Embryophyta</taxon>
        <taxon>Tracheophyta</taxon>
        <taxon>Spermatophyta</taxon>
        <taxon>Magnoliopsida</taxon>
        <taxon>eudicotyledons</taxon>
        <taxon>Gunneridae</taxon>
        <taxon>Pentapetalae</taxon>
        <taxon>asterids</taxon>
        <taxon>lamiids</taxon>
        <taxon>Boraginales</taxon>
        <taxon>Boraginaceae</taxon>
        <taxon>Boraginoideae</taxon>
        <taxon>Lithospermeae</taxon>
        <taxon>Lithospermum</taxon>
    </lineage>
</organism>
<feature type="chain" id="PRO_5043371496" evidence="1">
    <location>
        <begin position="25"/>
        <end position="108"/>
    </location>
</feature>
<sequence>MAKSSAKFLVILLVTISCVMLTESRSALEKQTAPNCWDIVSSETKACATGCTYVPTTEADGVCMPSHIIHDVSTECHAHADCSDLDPDSYCVRIIDAPYGLCSREIKF</sequence>
<evidence type="ECO:0000313" key="2">
    <source>
        <dbReference type="EMBL" id="GAA0153361.1"/>
    </source>
</evidence>
<proteinExistence type="predicted"/>
<comment type="caution">
    <text evidence="2">The sequence shown here is derived from an EMBL/GenBank/DDBJ whole genome shotgun (WGS) entry which is preliminary data.</text>
</comment>
<protein>
    <submittedName>
        <fullName evidence="2">Uncharacterized protein</fullName>
    </submittedName>
</protein>
<dbReference type="EMBL" id="BAABME010018303">
    <property type="protein sequence ID" value="GAA0153361.1"/>
    <property type="molecule type" value="Genomic_DNA"/>
</dbReference>
<evidence type="ECO:0000256" key="1">
    <source>
        <dbReference type="SAM" id="SignalP"/>
    </source>
</evidence>
<evidence type="ECO:0000313" key="3">
    <source>
        <dbReference type="Proteomes" id="UP001454036"/>
    </source>
</evidence>
<keyword evidence="1" id="KW-0732">Signal</keyword>
<dbReference type="AlphaFoldDB" id="A0AAV3PQA4"/>
<dbReference type="PROSITE" id="PS51257">
    <property type="entry name" value="PROKAR_LIPOPROTEIN"/>
    <property type="match status" value="1"/>
</dbReference>
<gene>
    <name evidence="2" type="ORF">LIER_37663</name>
</gene>
<reference evidence="2 3" key="1">
    <citation type="submission" date="2024-01" db="EMBL/GenBank/DDBJ databases">
        <title>The complete chloroplast genome sequence of Lithospermum erythrorhizon: insights into the phylogenetic relationship among Boraginaceae species and the maternal lineages of purple gromwells.</title>
        <authorList>
            <person name="Okada T."/>
            <person name="Watanabe K."/>
        </authorList>
    </citation>
    <scope>NUCLEOTIDE SEQUENCE [LARGE SCALE GENOMIC DNA]</scope>
</reference>
<name>A0AAV3PQA4_LITER</name>